<sequence length="51" mass="5980">MSRSEILREGREKILKQLSGEHENKAKLLTALIDIDDEMEKLRRDENAKNN</sequence>
<dbReference type="STRING" id="871968.DESME_12915"/>
<dbReference type="AlphaFoldDB" id="W0EAD0"/>
<dbReference type="Proteomes" id="UP000010847">
    <property type="component" value="Chromosome"/>
</dbReference>
<dbReference type="EMBL" id="CP007032">
    <property type="protein sequence ID" value="AHF07825.1"/>
    <property type="molecule type" value="Genomic_DNA"/>
</dbReference>
<gene>
    <name evidence="1" type="ORF">DESME_12915</name>
</gene>
<dbReference type="KEGG" id="dmt:DESME_12915"/>
<dbReference type="HOGENOM" id="CLU_209636_1_0_9"/>
<keyword evidence="2" id="KW-1185">Reference proteome</keyword>
<proteinExistence type="predicted"/>
<dbReference type="RefSeq" id="WP_006715930.1">
    <property type="nucleotide sequence ID" value="NZ_CP007032.1"/>
</dbReference>
<reference evidence="1 2" key="1">
    <citation type="submission" date="2013-12" db="EMBL/GenBank/DDBJ databases">
        <authorList>
            <consortium name="DOE Joint Genome Institute"/>
            <person name="Smidt H."/>
            <person name="Huntemann M."/>
            <person name="Han J."/>
            <person name="Chen A."/>
            <person name="Kyrpides N."/>
            <person name="Mavromatis K."/>
            <person name="Markowitz V."/>
            <person name="Palaniappan K."/>
            <person name="Ivanova N."/>
            <person name="Schaumberg A."/>
            <person name="Pati A."/>
            <person name="Liolios K."/>
            <person name="Nordberg H.P."/>
            <person name="Cantor M.N."/>
            <person name="Hua S.X."/>
            <person name="Woyke T."/>
        </authorList>
    </citation>
    <scope>NUCLEOTIDE SEQUENCE [LARGE SCALE GENOMIC DNA]</scope>
    <source>
        <strain evidence="2">DSM 15288</strain>
    </source>
</reference>
<accession>W0EAD0</accession>
<organism evidence="1 2">
    <name type="scientific">Desulfitobacterium metallireducens DSM 15288</name>
    <dbReference type="NCBI Taxonomy" id="871968"/>
    <lineage>
        <taxon>Bacteria</taxon>
        <taxon>Bacillati</taxon>
        <taxon>Bacillota</taxon>
        <taxon>Clostridia</taxon>
        <taxon>Eubacteriales</taxon>
        <taxon>Desulfitobacteriaceae</taxon>
        <taxon>Desulfitobacterium</taxon>
    </lineage>
</organism>
<evidence type="ECO:0000313" key="1">
    <source>
        <dbReference type="EMBL" id="AHF07825.1"/>
    </source>
</evidence>
<protein>
    <submittedName>
        <fullName evidence="1">Uncharacterized protein</fullName>
    </submittedName>
</protein>
<evidence type="ECO:0000313" key="2">
    <source>
        <dbReference type="Proteomes" id="UP000010847"/>
    </source>
</evidence>
<name>W0EAD0_9FIRM</name>